<evidence type="ECO:0000313" key="3">
    <source>
        <dbReference type="Proteomes" id="UP000007014"/>
    </source>
</evidence>
<proteinExistence type="predicted"/>
<feature type="region of interest" description="Disordered" evidence="1">
    <location>
        <begin position="75"/>
        <end position="145"/>
    </location>
</feature>
<sequence length="145" mass="15495">MVFVSIPSQPVTSKKSRMSRLASERPVLRCSKGTRLENSGEPALLTRRAFLGAAAAAVFGLGSVVAPSASVAAPLTLNPFARKKEAKSSKGSKTQSSTEKGSDTQATPRRKKDALETLSPEDQEDIDELTKRLMSRKSSSEEASQ</sequence>
<keyword evidence="3" id="KW-1185">Reference proteome</keyword>
<dbReference type="Proteomes" id="UP000007014">
    <property type="component" value="Chromosome 19"/>
</dbReference>
<evidence type="ECO:0000313" key="2">
    <source>
        <dbReference type="EMBL" id="BAM82800.1"/>
    </source>
</evidence>
<reference evidence="2 3" key="2">
    <citation type="journal article" date="2007" name="BMC Biol.">
        <title>A 100%-complete sequence reveals unusually simple genomic features in the hot-spring red alga Cyanidioschyzon merolae.</title>
        <authorList>
            <person name="Nozaki H."/>
            <person name="Takano H."/>
            <person name="Misumi O."/>
            <person name="Terasawa K."/>
            <person name="Matsuzaki M."/>
            <person name="Maruyama S."/>
            <person name="Nishida K."/>
            <person name="Yagisawa F."/>
            <person name="Yoshida Y."/>
            <person name="Fujiwara T."/>
            <person name="Takio S."/>
            <person name="Tamura K."/>
            <person name="Chung S.J."/>
            <person name="Nakamura S."/>
            <person name="Kuroiwa H."/>
            <person name="Tanaka K."/>
            <person name="Sato N."/>
            <person name="Kuroiwa T."/>
        </authorList>
    </citation>
    <scope>NUCLEOTIDE SEQUENCE [LARGE SCALE GENOMIC DNA]</scope>
    <source>
        <strain evidence="2 3">10D</strain>
    </source>
</reference>
<evidence type="ECO:0008006" key="4">
    <source>
        <dbReference type="Google" id="ProtNLM"/>
    </source>
</evidence>
<dbReference type="OrthoDB" id="10636226at2759"/>
<protein>
    <recommendedName>
        <fullName evidence="4">Twin-arginine translocation signal domain-containing protein</fullName>
    </recommendedName>
</protein>
<organism evidence="2 3">
    <name type="scientific">Cyanidioschyzon merolae (strain NIES-3377 / 10D)</name>
    <name type="common">Unicellular red alga</name>
    <dbReference type="NCBI Taxonomy" id="280699"/>
    <lineage>
        <taxon>Eukaryota</taxon>
        <taxon>Rhodophyta</taxon>
        <taxon>Bangiophyceae</taxon>
        <taxon>Cyanidiales</taxon>
        <taxon>Cyanidiaceae</taxon>
        <taxon>Cyanidioschyzon</taxon>
    </lineage>
</organism>
<gene>
    <name evidence="2" type="ORF">CYME_CMS183C</name>
</gene>
<evidence type="ECO:0000256" key="1">
    <source>
        <dbReference type="SAM" id="MobiDB-lite"/>
    </source>
</evidence>
<feature type="region of interest" description="Disordered" evidence="1">
    <location>
        <begin position="1"/>
        <end position="24"/>
    </location>
</feature>
<dbReference type="EMBL" id="AP006501">
    <property type="protein sequence ID" value="BAM82800.1"/>
    <property type="molecule type" value="Genomic_DNA"/>
</dbReference>
<dbReference type="GeneID" id="16997246"/>
<name>M1V769_CYAM1</name>
<dbReference type="KEGG" id="cme:CYME_CMS183C"/>
<reference evidence="2 3" key="1">
    <citation type="journal article" date="2004" name="Nature">
        <title>Genome sequence of the ultrasmall unicellular red alga Cyanidioschyzon merolae 10D.</title>
        <authorList>
            <person name="Matsuzaki M."/>
            <person name="Misumi O."/>
            <person name="Shin-i T."/>
            <person name="Maruyama S."/>
            <person name="Takahara M."/>
            <person name="Miyagishima S."/>
            <person name="Mori T."/>
            <person name="Nishida K."/>
            <person name="Yagisawa F."/>
            <person name="Nishida K."/>
            <person name="Yoshida Y."/>
            <person name="Nishimura Y."/>
            <person name="Nakao S."/>
            <person name="Kobayashi T."/>
            <person name="Momoyama Y."/>
            <person name="Higashiyama T."/>
            <person name="Minoda A."/>
            <person name="Sano M."/>
            <person name="Nomoto H."/>
            <person name="Oishi K."/>
            <person name="Hayashi H."/>
            <person name="Ohta F."/>
            <person name="Nishizaka S."/>
            <person name="Haga S."/>
            <person name="Miura S."/>
            <person name="Morishita T."/>
            <person name="Kabeya Y."/>
            <person name="Terasawa K."/>
            <person name="Suzuki Y."/>
            <person name="Ishii Y."/>
            <person name="Asakawa S."/>
            <person name="Takano H."/>
            <person name="Ohta N."/>
            <person name="Kuroiwa H."/>
            <person name="Tanaka K."/>
            <person name="Shimizu N."/>
            <person name="Sugano S."/>
            <person name="Sato N."/>
            <person name="Nozaki H."/>
            <person name="Ogasawara N."/>
            <person name="Kohara Y."/>
            <person name="Kuroiwa T."/>
        </authorList>
    </citation>
    <scope>NUCLEOTIDE SEQUENCE [LARGE SCALE GENOMIC DNA]</scope>
    <source>
        <strain evidence="2 3">10D</strain>
    </source>
</reference>
<dbReference type="AlphaFoldDB" id="M1V769"/>
<accession>M1V769</accession>
<feature type="compositionally biased region" description="Low complexity" evidence="1">
    <location>
        <begin position="89"/>
        <end position="99"/>
    </location>
</feature>
<dbReference type="RefSeq" id="XP_005538836.1">
    <property type="nucleotide sequence ID" value="XM_005538779.1"/>
</dbReference>
<feature type="compositionally biased region" description="Polar residues" evidence="1">
    <location>
        <begin position="1"/>
        <end position="13"/>
    </location>
</feature>